<dbReference type="InterPro" id="IPR050817">
    <property type="entry name" value="DjlA_DnaK_co-chaperone"/>
</dbReference>
<name>A0A090N3E0_OSTTA</name>
<evidence type="ECO:0000313" key="3">
    <source>
        <dbReference type="EMBL" id="CEF97953.1"/>
    </source>
</evidence>
<keyword evidence="4" id="KW-1185">Reference proteome</keyword>
<dbReference type="Pfam" id="PF00226">
    <property type="entry name" value="DnaJ"/>
    <property type="match status" value="1"/>
</dbReference>
<dbReference type="EMBL" id="CAID01000005">
    <property type="protein sequence ID" value="CEF97953.1"/>
    <property type="molecule type" value="Genomic_DNA"/>
</dbReference>
<proteinExistence type="predicted"/>
<comment type="caution">
    <text evidence="3">The sequence shown here is derived from an EMBL/GenBank/DDBJ whole genome shotgun (WGS) entry which is preliminary data.</text>
</comment>
<dbReference type="Gene3D" id="1.10.287.110">
    <property type="entry name" value="DnaJ domain"/>
    <property type="match status" value="1"/>
</dbReference>
<protein>
    <submittedName>
        <fullName evidence="3">Fibronectin, type III</fullName>
    </submittedName>
</protein>
<evidence type="ECO:0000313" key="4">
    <source>
        <dbReference type="Proteomes" id="UP000009170"/>
    </source>
</evidence>
<feature type="compositionally biased region" description="Pro residues" evidence="1">
    <location>
        <begin position="570"/>
        <end position="580"/>
    </location>
</feature>
<dbReference type="KEGG" id="ota:OT_ostta05g02080"/>
<dbReference type="SMART" id="SM00271">
    <property type="entry name" value="DnaJ"/>
    <property type="match status" value="1"/>
</dbReference>
<organism evidence="3 4">
    <name type="scientific">Ostreococcus tauri</name>
    <name type="common">Marine green alga</name>
    <dbReference type="NCBI Taxonomy" id="70448"/>
    <lineage>
        <taxon>Eukaryota</taxon>
        <taxon>Viridiplantae</taxon>
        <taxon>Chlorophyta</taxon>
        <taxon>Mamiellophyceae</taxon>
        <taxon>Mamiellales</taxon>
        <taxon>Bathycoccaceae</taxon>
        <taxon>Ostreococcus</taxon>
    </lineage>
</organism>
<gene>
    <name evidence="3" type="ORF">OT_ostta05g02080</name>
</gene>
<dbReference type="GeneID" id="9835076"/>
<accession>A0A090N3E0</accession>
<dbReference type="STRING" id="70448.A0A090N3E0"/>
<sequence>MSRAGKKIVEVDSEGEPVEEEREWGEQPAHAAKRAERRADAMRVLDVGSNDDASAVKQAYRKLAMRHHPDKHRDDPEAERKFKEIVRAYDTLTREYGLMGDGHGGGAFQDRFETAADMRDFAASFFESFFFGGGGMGGQGMFGRRGSRDYDDASSRDDYDSEDDSLASLEDYDDEDYSDDEEYTDLHNFFESEASGWAPRDMPGKWFGRPRDSQGTTSKGRPSMTDDQLFEHLEQMRKEAARYAAELAKQENEARRANEPLEKLQRPTMVSRTDDSMTLNLSRAKSTTQNLPQDRCWELSMKKEKDQSYTVYDTVKGTCVVTVTNLLPGTKYAYKARVGRVDESTGEVTEWGPYSVESMYATSGKAPVGNSGKQSETKGEEVVVEAGMGKKAKKRAAKEQAEKEERERAAEAEKQGTATVVDEAAARQAALRKAAEEAAEREMAEMEEIRKRVEAVKKPDVVKTTASAGEGLSKKAAQRKKKKERAKAEEAAKAAGVDVQSVPHETDEELARRLQAEEERSAAVDARYNQTTKPPVPTGPPPSWAAAPAMRMPVRKVEQGATVQASYGAPQPPHSAPPPGQSRIPIPRVNDELQGPPPLPPGPRPTSAYATAQAQMPPPHPAASTSPQAVSVWGSGQSLGVTAASTWGETKTMQPAMMAPPSQAVPQLQPQGQPASWSPANSNWQPMGQGSGMGTLPVDYGFASESQRLPPSTDLFPAVDRNWAPSPAPAPAAAATHWSGQASWNDGGGAQGVPGADWGLGDLGVNADLNPGTPSWSTFGGTSPVTGPGMWSNPQNPNGLSVDVERMRLGGQRQQQTAPRSPATPDGDPNLIDSSLLSFLG</sequence>
<dbReference type="InterPro" id="IPR013783">
    <property type="entry name" value="Ig-like_fold"/>
</dbReference>
<feature type="compositionally biased region" description="Acidic residues" evidence="1">
    <location>
        <begin position="159"/>
        <end position="180"/>
    </location>
</feature>
<dbReference type="PRINTS" id="PR00625">
    <property type="entry name" value="JDOMAIN"/>
</dbReference>
<feature type="compositionally biased region" description="Polar residues" evidence="1">
    <location>
        <begin position="772"/>
        <end position="785"/>
    </location>
</feature>
<dbReference type="AlphaFoldDB" id="A0A090N3E0"/>
<dbReference type="RefSeq" id="XP_003079314.2">
    <property type="nucleotide sequence ID" value="XM_003079266.2"/>
</dbReference>
<feature type="compositionally biased region" description="Basic and acidic residues" evidence="1">
    <location>
        <begin position="397"/>
        <end position="414"/>
    </location>
</feature>
<feature type="region of interest" description="Disordered" evidence="1">
    <location>
        <begin position="771"/>
        <end position="841"/>
    </location>
</feature>
<reference evidence="4" key="1">
    <citation type="journal article" date="2006" name="Proc. Natl. Acad. Sci. U.S.A.">
        <title>Genome analysis of the smallest free-living eukaryote Ostreococcus tauri unveils many unique features.</title>
        <authorList>
            <person name="Derelle E."/>
            <person name="Ferraz C."/>
            <person name="Rombauts S."/>
            <person name="Rouze P."/>
            <person name="Worden A.Z."/>
            <person name="Robbens S."/>
            <person name="Partensky F."/>
            <person name="Degroeve S."/>
            <person name="Echeynie S."/>
            <person name="Cooke R."/>
            <person name="Saeys Y."/>
            <person name="Wuyts J."/>
            <person name="Jabbari K."/>
            <person name="Bowler C."/>
            <person name="Panaud O."/>
            <person name="Piegu B."/>
            <person name="Ball S.G."/>
            <person name="Ral J.-P."/>
            <person name="Bouget F.-Y."/>
            <person name="Piganeau G."/>
            <person name="De Baets B."/>
            <person name="Picard A."/>
            <person name="Delseny M."/>
            <person name="Demaille J."/>
            <person name="Van de Peer Y."/>
            <person name="Moreau H."/>
        </authorList>
    </citation>
    <scope>NUCLEOTIDE SEQUENCE [LARGE SCALE GENOMIC DNA]</scope>
    <source>
        <strain evidence="4">OTTH 0595 / CCAP 157/2 / RCC745</strain>
    </source>
</reference>
<dbReference type="InterPro" id="IPR036116">
    <property type="entry name" value="FN3_sf"/>
</dbReference>
<feature type="compositionally biased region" description="Basic residues" evidence="1">
    <location>
        <begin position="476"/>
        <end position="485"/>
    </location>
</feature>
<feature type="region of interest" description="Disordered" evidence="1">
    <location>
        <begin position="461"/>
        <end position="630"/>
    </location>
</feature>
<feature type="compositionally biased region" description="Basic and acidic residues" evidence="1">
    <location>
        <begin position="509"/>
        <end position="522"/>
    </location>
</feature>
<dbReference type="SUPFAM" id="SSF49265">
    <property type="entry name" value="Fibronectin type III"/>
    <property type="match status" value="1"/>
</dbReference>
<dbReference type="PANTHER" id="PTHR24074">
    <property type="entry name" value="CO-CHAPERONE PROTEIN DJLA"/>
    <property type="match status" value="1"/>
</dbReference>
<dbReference type="CDD" id="cd06257">
    <property type="entry name" value="DnaJ"/>
    <property type="match status" value="1"/>
</dbReference>
<dbReference type="InterPro" id="IPR001623">
    <property type="entry name" value="DnaJ_domain"/>
</dbReference>
<feature type="region of interest" description="Disordered" evidence="1">
    <location>
        <begin position="385"/>
        <end position="423"/>
    </location>
</feature>
<feature type="region of interest" description="Disordered" evidence="1">
    <location>
        <begin position="200"/>
        <end position="225"/>
    </location>
</feature>
<dbReference type="InParanoid" id="A0A090N3E0"/>
<feature type="compositionally biased region" description="Pro residues" evidence="1">
    <location>
        <begin position="595"/>
        <end position="604"/>
    </location>
</feature>
<feature type="compositionally biased region" description="Acidic residues" evidence="1">
    <location>
        <begin position="11"/>
        <end position="23"/>
    </location>
</feature>
<feature type="compositionally biased region" description="Basic and acidic residues" evidence="1">
    <location>
        <begin position="146"/>
        <end position="158"/>
    </location>
</feature>
<dbReference type="InterPro" id="IPR036869">
    <property type="entry name" value="J_dom_sf"/>
</dbReference>
<dbReference type="PROSITE" id="PS50076">
    <property type="entry name" value="DNAJ_2"/>
    <property type="match status" value="1"/>
</dbReference>
<reference evidence="3 4" key="2">
    <citation type="journal article" date="2014" name="BMC Genomics">
        <title>An improved genome of the model marine alga Ostreococcus tauri unfolds by assessing Illumina de novo assemblies.</title>
        <authorList>
            <person name="Blanc-Mathieu R."/>
            <person name="Verhelst B."/>
            <person name="Derelle E."/>
            <person name="Rombauts S."/>
            <person name="Bouget F.Y."/>
            <person name="Carre I."/>
            <person name="Chateau A."/>
            <person name="Eyre-Walker A."/>
            <person name="Grimsley N."/>
            <person name="Moreau H."/>
            <person name="Piegu B."/>
            <person name="Rivals E."/>
            <person name="Schackwitz W."/>
            <person name="Van de Peer Y."/>
            <person name="Piganeau G."/>
        </authorList>
    </citation>
    <scope>NUCLEOTIDE SEQUENCE [LARGE SCALE GENOMIC DNA]</scope>
    <source>
        <strain evidence="4">OTTH 0595 / CCAP 157/2 / RCC745</strain>
    </source>
</reference>
<feature type="region of interest" description="Disordered" evidence="1">
    <location>
        <begin position="1"/>
        <end position="37"/>
    </location>
</feature>
<feature type="domain" description="J" evidence="2">
    <location>
        <begin position="40"/>
        <end position="113"/>
    </location>
</feature>
<dbReference type="Proteomes" id="UP000009170">
    <property type="component" value="Unassembled WGS sequence"/>
</dbReference>
<feature type="compositionally biased region" description="Polar residues" evidence="1">
    <location>
        <begin position="832"/>
        <end position="841"/>
    </location>
</feature>
<evidence type="ECO:0000259" key="2">
    <source>
        <dbReference type="PROSITE" id="PS50076"/>
    </source>
</evidence>
<dbReference type="Gene3D" id="2.60.40.10">
    <property type="entry name" value="Immunoglobulins"/>
    <property type="match status" value="1"/>
</dbReference>
<dbReference type="SUPFAM" id="SSF46565">
    <property type="entry name" value="Chaperone J-domain"/>
    <property type="match status" value="1"/>
</dbReference>
<dbReference type="OrthoDB" id="498926at2759"/>
<feature type="compositionally biased region" description="Pro residues" evidence="1">
    <location>
        <begin position="534"/>
        <end position="543"/>
    </location>
</feature>
<evidence type="ECO:0000256" key="1">
    <source>
        <dbReference type="SAM" id="MobiDB-lite"/>
    </source>
</evidence>
<feature type="region of interest" description="Disordered" evidence="1">
    <location>
        <begin position="142"/>
        <end position="180"/>
    </location>
</feature>